<evidence type="ECO:0000313" key="1">
    <source>
        <dbReference type="EMBL" id="CAG8578584.1"/>
    </source>
</evidence>
<dbReference type="OrthoDB" id="2442883at2759"/>
<gene>
    <name evidence="1" type="ORF">DERYTH_LOCUS6569</name>
</gene>
<reference evidence="1" key="1">
    <citation type="submission" date="2021-06" db="EMBL/GenBank/DDBJ databases">
        <authorList>
            <person name="Kallberg Y."/>
            <person name="Tangrot J."/>
            <person name="Rosling A."/>
        </authorList>
    </citation>
    <scope>NUCLEOTIDE SEQUENCE</scope>
    <source>
        <strain evidence="1">MA453B</strain>
    </source>
</reference>
<sequence length="83" mass="10046">MPRFCFLKALYWKAKIRYHVQKKAEYDRLIDNFKKVLNFSNEDNDQKTLNELILSYIFEKKKKQDAESQIIVIQDQILTTDDD</sequence>
<dbReference type="EMBL" id="CAJVPY010003012">
    <property type="protein sequence ID" value="CAG8578584.1"/>
    <property type="molecule type" value="Genomic_DNA"/>
</dbReference>
<proteinExistence type="predicted"/>
<keyword evidence="2" id="KW-1185">Reference proteome</keyword>
<evidence type="ECO:0000313" key="2">
    <source>
        <dbReference type="Proteomes" id="UP000789405"/>
    </source>
</evidence>
<comment type="caution">
    <text evidence="1">The sequence shown here is derived from an EMBL/GenBank/DDBJ whole genome shotgun (WGS) entry which is preliminary data.</text>
</comment>
<dbReference type="Proteomes" id="UP000789405">
    <property type="component" value="Unassembled WGS sequence"/>
</dbReference>
<organism evidence="1 2">
    <name type="scientific">Dentiscutata erythropus</name>
    <dbReference type="NCBI Taxonomy" id="1348616"/>
    <lineage>
        <taxon>Eukaryota</taxon>
        <taxon>Fungi</taxon>
        <taxon>Fungi incertae sedis</taxon>
        <taxon>Mucoromycota</taxon>
        <taxon>Glomeromycotina</taxon>
        <taxon>Glomeromycetes</taxon>
        <taxon>Diversisporales</taxon>
        <taxon>Gigasporaceae</taxon>
        <taxon>Dentiscutata</taxon>
    </lineage>
</organism>
<protein>
    <submittedName>
        <fullName evidence="1">13189_t:CDS:1</fullName>
    </submittedName>
</protein>
<accession>A0A9N9BW25</accession>
<name>A0A9N9BW25_9GLOM</name>
<dbReference type="AlphaFoldDB" id="A0A9N9BW25"/>